<name>A0A1Y2IJH3_TRAC3</name>
<reference evidence="2 3" key="1">
    <citation type="journal article" date="2015" name="Biotechnol. Biofuels">
        <title>Enhanced degradation of softwood versus hardwood by the white-rot fungus Pycnoporus coccineus.</title>
        <authorList>
            <person name="Couturier M."/>
            <person name="Navarro D."/>
            <person name="Chevret D."/>
            <person name="Henrissat B."/>
            <person name="Piumi F."/>
            <person name="Ruiz-Duenas F.J."/>
            <person name="Martinez A.T."/>
            <person name="Grigoriev I.V."/>
            <person name="Riley R."/>
            <person name="Lipzen A."/>
            <person name="Berrin J.G."/>
            <person name="Master E.R."/>
            <person name="Rosso M.N."/>
        </authorList>
    </citation>
    <scope>NUCLEOTIDE SEQUENCE [LARGE SCALE GENOMIC DNA]</scope>
    <source>
        <strain evidence="2 3">BRFM310</strain>
    </source>
</reference>
<organism evidence="2 3">
    <name type="scientific">Trametes coccinea (strain BRFM310)</name>
    <name type="common">Pycnoporus coccineus</name>
    <dbReference type="NCBI Taxonomy" id="1353009"/>
    <lineage>
        <taxon>Eukaryota</taxon>
        <taxon>Fungi</taxon>
        <taxon>Dikarya</taxon>
        <taxon>Basidiomycota</taxon>
        <taxon>Agaricomycotina</taxon>
        <taxon>Agaricomycetes</taxon>
        <taxon>Polyporales</taxon>
        <taxon>Polyporaceae</taxon>
        <taxon>Trametes</taxon>
    </lineage>
</organism>
<dbReference type="EMBL" id="KZ084112">
    <property type="protein sequence ID" value="OSD01267.1"/>
    <property type="molecule type" value="Genomic_DNA"/>
</dbReference>
<accession>A0A1Y2IJH3</accession>
<evidence type="ECO:0000313" key="2">
    <source>
        <dbReference type="EMBL" id="OSD01267.1"/>
    </source>
</evidence>
<dbReference type="OrthoDB" id="2748701at2759"/>
<dbReference type="STRING" id="1353009.A0A1Y2IJH3"/>
<feature type="region of interest" description="Disordered" evidence="1">
    <location>
        <begin position="272"/>
        <end position="292"/>
    </location>
</feature>
<feature type="compositionally biased region" description="Polar residues" evidence="1">
    <location>
        <begin position="275"/>
        <end position="284"/>
    </location>
</feature>
<dbReference type="Proteomes" id="UP000193067">
    <property type="component" value="Unassembled WGS sequence"/>
</dbReference>
<sequence>MERLPYDVWHIVFQLACNDGGATGCALALTSQFTRKAAASTRFYSVALYSVHQVQVFLVCVERIRRATGAEPAVQHLFLSFLPDAQCDAPLRNWRKWTDYARTEMGRFRQLAEDTRAWLAAKTEWNRRFILHVSRLFAIAGPSLRSLTVLQAREVRLPLVRYHFPVLRELTLLGEDRLFVRAPPPGLRLLNENDHSDFEFYGVPLPSIHRPDGAPFAALERLHVIFAFPKLHPWEQTLPQWAVLAPAITHLRIFQGNEQVLQILRDTCGLANGTPPGNETHNGTQGEGEPAQVARSPAPLFQNLQQVTVQMGQKHAGTEDTMTSSLLALKREVEEVLLSEGRTVANLRLLPARSYRAQYWLSRLRQDWEDRLSGGPGCWREGGEDEDRIRGDAANLAMVRPGGGSQATVERALAAKGWWKTTYTVALARSAPRPLLILSVRLQLLGMQPHPIHKVHTDIWDVIFGYACTDGGQTGAALALTSSSMRKLSTPYRFYSLKLTSLAQVGRLLLCVDRIERSQGPLRPMTAHDSRSVLNAHNLLLSFFPEDCESLVRPWRGWSEYSGKAQKRLNQFAEDERVWETAKGAWDRQFVYLISRLFHLVAPTLRSLAILQHPDIRLPHVDITFPVLREVSLLADDAVLVQPEPQWSDARDPEDIDRDAHIHPRFPSLTHLHVVHEGLKRHSWERTLLLWSVEAPALTHLRVSQASNILPEVLDGQPTRAFQRTKPHVETRQILTHSALRRVIIQPLVLQPVRGHEHLQELSIQSAAPKGSGDAIIVVLRGRWYRAGYWRDRLRWEWEDRMMGRLGCWGEREEDEGEWTHERRKRAEIAAQKAGMKKLSAGRAKERIKLNGLGEELVSRWRLLWVGAASETSHGRPASV</sequence>
<proteinExistence type="predicted"/>
<gene>
    <name evidence="2" type="ORF">PYCCODRAFT_1412807</name>
</gene>
<keyword evidence="3" id="KW-1185">Reference proteome</keyword>
<dbReference type="AlphaFoldDB" id="A0A1Y2IJH3"/>
<evidence type="ECO:0000256" key="1">
    <source>
        <dbReference type="SAM" id="MobiDB-lite"/>
    </source>
</evidence>
<evidence type="ECO:0000313" key="3">
    <source>
        <dbReference type="Proteomes" id="UP000193067"/>
    </source>
</evidence>
<protein>
    <submittedName>
        <fullName evidence="2">Uncharacterized protein</fullName>
    </submittedName>
</protein>